<keyword evidence="3" id="KW-1185">Reference proteome</keyword>
<organism evidence="2 3">
    <name type="scientific">Engystomops pustulosus</name>
    <name type="common">Tungara frog</name>
    <name type="synonym">Physalaemus pustulosus</name>
    <dbReference type="NCBI Taxonomy" id="76066"/>
    <lineage>
        <taxon>Eukaryota</taxon>
        <taxon>Metazoa</taxon>
        <taxon>Chordata</taxon>
        <taxon>Craniata</taxon>
        <taxon>Vertebrata</taxon>
        <taxon>Euteleostomi</taxon>
        <taxon>Amphibia</taxon>
        <taxon>Batrachia</taxon>
        <taxon>Anura</taxon>
        <taxon>Neobatrachia</taxon>
        <taxon>Hyloidea</taxon>
        <taxon>Leptodactylidae</taxon>
        <taxon>Leiuperinae</taxon>
        <taxon>Engystomops</taxon>
    </lineage>
</organism>
<dbReference type="SUPFAM" id="SSF55486">
    <property type="entry name" value="Metalloproteases ('zincins'), catalytic domain"/>
    <property type="match status" value="1"/>
</dbReference>
<sequence length="402" mass="45487">MDYLLYIKVIRKTFVSVESLNVIFVVSTLSSTMTGEDNLQKPLFNGLTKSGRRQAGRAKERTLRLLSDALKKNQTLLVDDPEEFEGQKMMSHDFPLITTDLVKELIQELKKVTFAKVENPEEHHETVAYVYPGSEDRTIYLCELFWKEDSISQQDTMIHEVSHFLGYGHTLEENSDRVRESPQSMLCPLTAYSMASAITSDMNHGGSYRDGSYTCCGETSRGTVCEKSRMADRLWWSREKANMVTGSCLLLERYLHVTVFKTHFSLLNMSSPYQLFISYLTDNIRLWTLDRARSMKPGPWAGWTSWTKRSGEDGALEVIDINDARIPFFSTKQQHQDAIKIKVLQCAAGEKGILASFIAVMLGVLCSVLKSNPHTYSITDPYGAGSLGLEATEQDLYSLNMD</sequence>
<dbReference type="Proteomes" id="UP000824782">
    <property type="component" value="Unassembled WGS sequence"/>
</dbReference>
<reference evidence="2" key="1">
    <citation type="thesis" date="2020" institute="ProQuest LLC" country="789 East Eisenhower Parkway, Ann Arbor, MI, USA">
        <title>Comparative Genomics and Chromosome Evolution.</title>
        <authorList>
            <person name="Mudd A.B."/>
        </authorList>
    </citation>
    <scope>NUCLEOTIDE SEQUENCE</scope>
    <source>
        <strain evidence="2">237g6f4</strain>
        <tissue evidence="2">Blood</tissue>
    </source>
</reference>
<feature type="domain" description="Lysine-specific metallo-endopeptidase" evidence="1">
    <location>
        <begin position="112"/>
        <end position="170"/>
    </location>
</feature>
<dbReference type="GO" id="GO:0004222">
    <property type="term" value="F:metalloendopeptidase activity"/>
    <property type="evidence" value="ECO:0007669"/>
    <property type="project" value="InterPro"/>
</dbReference>
<evidence type="ECO:0000259" key="1">
    <source>
        <dbReference type="Pfam" id="PF14521"/>
    </source>
</evidence>
<dbReference type="Gene3D" id="3.40.390.10">
    <property type="entry name" value="Collagenase (Catalytic Domain)"/>
    <property type="match status" value="1"/>
</dbReference>
<name>A0AAV6ZGA0_ENGPU</name>
<dbReference type="AlphaFoldDB" id="A0AAV6ZGA0"/>
<protein>
    <recommendedName>
        <fullName evidence="1">Lysine-specific metallo-endopeptidase domain-containing protein</fullName>
    </recommendedName>
</protein>
<dbReference type="InterPro" id="IPR024079">
    <property type="entry name" value="MetalloPept_cat_dom_sf"/>
</dbReference>
<comment type="caution">
    <text evidence="2">The sequence shown here is derived from an EMBL/GenBank/DDBJ whole genome shotgun (WGS) entry which is preliminary data.</text>
</comment>
<proteinExistence type="predicted"/>
<dbReference type="InterPro" id="IPR029463">
    <property type="entry name" value="Lys_MEP"/>
</dbReference>
<evidence type="ECO:0000313" key="3">
    <source>
        <dbReference type="Proteomes" id="UP000824782"/>
    </source>
</evidence>
<evidence type="ECO:0000313" key="2">
    <source>
        <dbReference type="EMBL" id="KAG8544903.1"/>
    </source>
</evidence>
<accession>A0AAV6ZGA0</accession>
<dbReference type="EMBL" id="WNYA01001895">
    <property type="protein sequence ID" value="KAG8544903.1"/>
    <property type="molecule type" value="Genomic_DNA"/>
</dbReference>
<dbReference type="Pfam" id="PF14521">
    <property type="entry name" value="Aspzincin_M35"/>
    <property type="match status" value="1"/>
</dbReference>
<gene>
    <name evidence="2" type="ORF">GDO81_021633</name>
</gene>